<accession>A0A9N7Y565</accession>
<dbReference type="AlphaFoldDB" id="A0A9N7Y565"/>
<reference evidence="2" key="1">
    <citation type="submission" date="2020-03" db="EMBL/GenBank/DDBJ databases">
        <authorList>
            <person name="Weist P."/>
        </authorList>
    </citation>
    <scope>NUCLEOTIDE SEQUENCE</scope>
</reference>
<proteinExistence type="predicted"/>
<organism evidence="2 3">
    <name type="scientific">Pleuronectes platessa</name>
    <name type="common">European plaice</name>
    <dbReference type="NCBI Taxonomy" id="8262"/>
    <lineage>
        <taxon>Eukaryota</taxon>
        <taxon>Metazoa</taxon>
        <taxon>Chordata</taxon>
        <taxon>Craniata</taxon>
        <taxon>Vertebrata</taxon>
        <taxon>Euteleostomi</taxon>
        <taxon>Actinopterygii</taxon>
        <taxon>Neopterygii</taxon>
        <taxon>Teleostei</taxon>
        <taxon>Neoteleostei</taxon>
        <taxon>Acanthomorphata</taxon>
        <taxon>Carangaria</taxon>
        <taxon>Pleuronectiformes</taxon>
        <taxon>Pleuronectoidei</taxon>
        <taxon>Pleuronectidae</taxon>
        <taxon>Pleuronectes</taxon>
    </lineage>
</organism>
<gene>
    <name evidence="2" type="ORF">PLEPLA_LOCUS936</name>
</gene>
<dbReference type="EMBL" id="CADEAL010000046">
    <property type="protein sequence ID" value="CAB1413236.1"/>
    <property type="molecule type" value="Genomic_DNA"/>
</dbReference>
<sequence length="100" mass="11205">MFEDTVVSEEGAESERKDIGQGSVQRNGDADEDSVSQDLADQKMKIFKIKTSEGADKVGIVVESELRYTFEAFQKLFLELDCSKLSPKVNSLKNKLLDKK</sequence>
<feature type="compositionally biased region" description="Acidic residues" evidence="1">
    <location>
        <begin position="1"/>
        <end position="12"/>
    </location>
</feature>
<keyword evidence="3" id="KW-1185">Reference proteome</keyword>
<dbReference type="Proteomes" id="UP001153269">
    <property type="component" value="Unassembled WGS sequence"/>
</dbReference>
<evidence type="ECO:0000313" key="3">
    <source>
        <dbReference type="Proteomes" id="UP001153269"/>
    </source>
</evidence>
<evidence type="ECO:0000256" key="1">
    <source>
        <dbReference type="SAM" id="MobiDB-lite"/>
    </source>
</evidence>
<name>A0A9N7Y565_PLEPL</name>
<comment type="caution">
    <text evidence="2">The sequence shown here is derived from an EMBL/GenBank/DDBJ whole genome shotgun (WGS) entry which is preliminary data.</text>
</comment>
<protein>
    <submittedName>
        <fullName evidence="2">Uncharacterized protein</fullName>
    </submittedName>
</protein>
<evidence type="ECO:0000313" key="2">
    <source>
        <dbReference type="EMBL" id="CAB1413236.1"/>
    </source>
</evidence>
<feature type="region of interest" description="Disordered" evidence="1">
    <location>
        <begin position="1"/>
        <end position="37"/>
    </location>
</feature>